<keyword evidence="3" id="KW-1185">Reference proteome</keyword>
<sequence length="68" mass="7963">MINQHAPAAIMFRDLLVTSAATNRTSIVHFTNDNEQGYQFTAATRRDYWLHWDTDARVDPDFYRCVRA</sequence>
<proteinExistence type="predicted"/>
<evidence type="ECO:0000313" key="3">
    <source>
        <dbReference type="Proteomes" id="UP000075714"/>
    </source>
</evidence>
<name>A0A150GDN2_GONPE</name>
<protein>
    <submittedName>
        <fullName evidence="2">Uncharacterized protein</fullName>
    </submittedName>
</protein>
<dbReference type="AlphaFoldDB" id="A0A150GDN2"/>
<dbReference type="PANTHER" id="PTHR46769:SF2">
    <property type="entry name" value="FIBROCYSTIN-L ISOFORM 2 PRECURSOR-RELATED"/>
    <property type="match status" value="1"/>
</dbReference>
<keyword evidence="1" id="KW-0732">Signal</keyword>
<evidence type="ECO:0000256" key="1">
    <source>
        <dbReference type="ARBA" id="ARBA00022729"/>
    </source>
</evidence>
<reference evidence="3" key="1">
    <citation type="journal article" date="2016" name="Nat. Commun.">
        <title>The Gonium pectorale genome demonstrates co-option of cell cycle regulation during the evolution of multicellularity.</title>
        <authorList>
            <person name="Hanschen E.R."/>
            <person name="Marriage T.N."/>
            <person name="Ferris P.J."/>
            <person name="Hamaji T."/>
            <person name="Toyoda A."/>
            <person name="Fujiyama A."/>
            <person name="Neme R."/>
            <person name="Noguchi H."/>
            <person name="Minakuchi Y."/>
            <person name="Suzuki M."/>
            <person name="Kawai-Toyooka H."/>
            <person name="Smith D.R."/>
            <person name="Sparks H."/>
            <person name="Anderson J."/>
            <person name="Bakaric R."/>
            <person name="Luria V."/>
            <person name="Karger A."/>
            <person name="Kirschner M.W."/>
            <person name="Durand P.M."/>
            <person name="Michod R.E."/>
            <person name="Nozaki H."/>
            <person name="Olson B.J."/>
        </authorList>
    </citation>
    <scope>NUCLEOTIDE SEQUENCE [LARGE SCALE GENOMIC DNA]</scope>
    <source>
        <strain evidence="3">NIES-2863</strain>
    </source>
</reference>
<comment type="caution">
    <text evidence="2">The sequence shown here is derived from an EMBL/GenBank/DDBJ whole genome shotgun (WGS) entry which is preliminary data.</text>
</comment>
<evidence type="ECO:0000313" key="2">
    <source>
        <dbReference type="EMBL" id="KXZ47883.1"/>
    </source>
</evidence>
<dbReference type="EMBL" id="LSYV01000033">
    <property type="protein sequence ID" value="KXZ47883.1"/>
    <property type="molecule type" value="Genomic_DNA"/>
</dbReference>
<dbReference type="Proteomes" id="UP000075714">
    <property type="component" value="Unassembled WGS sequence"/>
</dbReference>
<organism evidence="2 3">
    <name type="scientific">Gonium pectorale</name>
    <name type="common">Green alga</name>
    <dbReference type="NCBI Taxonomy" id="33097"/>
    <lineage>
        <taxon>Eukaryota</taxon>
        <taxon>Viridiplantae</taxon>
        <taxon>Chlorophyta</taxon>
        <taxon>core chlorophytes</taxon>
        <taxon>Chlorophyceae</taxon>
        <taxon>CS clade</taxon>
        <taxon>Chlamydomonadales</taxon>
        <taxon>Volvocaceae</taxon>
        <taxon>Gonium</taxon>
    </lineage>
</organism>
<accession>A0A150GDN2</accession>
<dbReference type="InterPro" id="IPR052387">
    <property type="entry name" value="Fibrocystin"/>
</dbReference>
<gene>
    <name evidence="2" type="ORF">GPECTOR_32g496</name>
</gene>
<dbReference type="PANTHER" id="PTHR46769">
    <property type="entry name" value="POLYCYSTIC KIDNEY AND HEPATIC DISEASE 1 (AUTOSOMAL RECESSIVE)-LIKE 1"/>
    <property type="match status" value="1"/>
</dbReference>